<accession>A0AA50Q719</accession>
<feature type="compositionally biased region" description="Basic and acidic residues" evidence="5">
    <location>
        <begin position="161"/>
        <end position="177"/>
    </location>
</feature>
<dbReference type="InterPro" id="IPR020476">
    <property type="entry name" value="Nudix_hydrolase"/>
</dbReference>
<dbReference type="SUPFAM" id="SSF55811">
    <property type="entry name" value="Nudix"/>
    <property type="match status" value="1"/>
</dbReference>
<sequence>MIDGDGFRPNVGIVICNRKGQVLWARRYGQHSWQFPQGGVDDGENPEQAMYRELYEEIGLKPENVTLLAVTRHWLKYKLPKRLVRWDSNPVCIGQKQKWFLLRLDSDHESHIEFGCHGHPEFDDWRWVSYWYPVRQVVSFKREVYRRVLREFAPIVMAESRQRTDQGRQRVEQGRPRDGRRRHR</sequence>
<keyword evidence="3 4" id="KW-0378">Hydrolase</keyword>
<evidence type="ECO:0000313" key="8">
    <source>
        <dbReference type="Proteomes" id="UP001223802"/>
    </source>
</evidence>
<dbReference type="KEGG" id="ope:PU634_13215"/>
<dbReference type="EMBL" id="CP118224">
    <property type="protein sequence ID" value="WMC10045.1"/>
    <property type="molecule type" value="Genomic_DNA"/>
</dbReference>
<evidence type="ECO:0000259" key="6">
    <source>
        <dbReference type="PROSITE" id="PS51462"/>
    </source>
</evidence>
<dbReference type="Pfam" id="PF00293">
    <property type="entry name" value="NUDIX"/>
    <property type="match status" value="1"/>
</dbReference>
<dbReference type="GO" id="GO:0008893">
    <property type="term" value="F:guanosine-3',5'-bis(diphosphate) 3'-diphosphatase activity"/>
    <property type="evidence" value="ECO:0007669"/>
    <property type="project" value="TreeGrafter"/>
</dbReference>
<feature type="domain" description="Nudix hydrolase" evidence="6">
    <location>
        <begin position="6"/>
        <end position="150"/>
    </location>
</feature>
<evidence type="ECO:0000256" key="2">
    <source>
        <dbReference type="ARBA" id="ARBA00001946"/>
    </source>
</evidence>
<reference evidence="7 8" key="1">
    <citation type="submission" date="2023-02" db="EMBL/GenBank/DDBJ databases">
        <title>Complete genome sequence of a novel bacterium Oceanimonas sp. NTOU-MSR1 isolated from marine coast sediment.</title>
        <authorList>
            <person name="Yang H.-T."/>
            <person name="Chen Y.-L."/>
            <person name="Ho Y.-N."/>
        </authorList>
    </citation>
    <scope>NUCLEOTIDE SEQUENCE [LARGE SCALE GENOMIC DNA]</scope>
    <source>
        <strain evidence="7 8">NTOU-MSR1</strain>
    </source>
</reference>
<comment type="function">
    <text evidence="4">Accelerates the degradation of transcripts by removing pyrophosphate from the 5'-end of triphosphorylated RNA, leading to a more labile monophosphorylated state that can stimulate subsequent ribonuclease cleavage.</text>
</comment>
<dbReference type="GO" id="GO:0006753">
    <property type="term" value="P:nucleoside phosphate metabolic process"/>
    <property type="evidence" value="ECO:0007669"/>
    <property type="project" value="TreeGrafter"/>
</dbReference>
<dbReference type="Gene3D" id="3.90.79.10">
    <property type="entry name" value="Nucleoside Triphosphate Pyrophosphohydrolase"/>
    <property type="match status" value="1"/>
</dbReference>
<name>A0AA50Q719_9GAMM</name>
<evidence type="ECO:0000256" key="1">
    <source>
        <dbReference type="ARBA" id="ARBA00001936"/>
    </source>
</evidence>
<proteinExistence type="inferred from homology"/>
<comment type="cofactor">
    <cofactor evidence="1">
        <name>Mn(2+)</name>
        <dbReference type="ChEBI" id="CHEBI:29035"/>
    </cofactor>
</comment>
<dbReference type="FunFam" id="3.90.79.10:FF:000001">
    <property type="entry name" value="RNA pyrophosphohydrolase"/>
    <property type="match status" value="1"/>
</dbReference>
<evidence type="ECO:0000256" key="3">
    <source>
        <dbReference type="ARBA" id="ARBA00022801"/>
    </source>
</evidence>
<dbReference type="NCBIfam" id="NF001934">
    <property type="entry name" value="PRK00714.1-1"/>
    <property type="match status" value="1"/>
</dbReference>
<dbReference type="PROSITE" id="PS00893">
    <property type="entry name" value="NUDIX_BOX"/>
    <property type="match status" value="1"/>
</dbReference>
<dbReference type="PANTHER" id="PTHR11839">
    <property type="entry name" value="UDP/ADP-SUGAR PYROPHOSPHATASE"/>
    <property type="match status" value="1"/>
</dbReference>
<dbReference type="NCBIfam" id="NF001937">
    <property type="entry name" value="PRK00714.1-4"/>
    <property type="match status" value="1"/>
</dbReference>
<comment type="similarity">
    <text evidence="4">Belongs to the Nudix hydrolase family. RppH subfamily.</text>
</comment>
<evidence type="ECO:0000313" key="7">
    <source>
        <dbReference type="EMBL" id="WMC10045.1"/>
    </source>
</evidence>
<keyword evidence="8" id="KW-1185">Reference proteome</keyword>
<dbReference type="GO" id="GO:0034353">
    <property type="term" value="F:mRNA 5'-diphosphatase activity"/>
    <property type="evidence" value="ECO:0007669"/>
    <property type="project" value="UniProtKB-ARBA"/>
</dbReference>
<dbReference type="PROSITE" id="PS51462">
    <property type="entry name" value="NUDIX"/>
    <property type="match status" value="1"/>
</dbReference>
<evidence type="ECO:0000256" key="5">
    <source>
        <dbReference type="SAM" id="MobiDB-lite"/>
    </source>
</evidence>
<gene>
    <name evidence="4 7" type="primary">rppH</name>
    <name evidence="4" type="synonym">nudH</name>
    <name evidence="7" type="ORF">PU634_13215</name>
</gene>
<dbReference type="PRINTS" id="PR00502">
    <property type="entry name" value="NUDIXFAMILY"/>
</dbReference>
<dbReference type="GO" id="GO:0019693">
    <property type="term" value="P:ribose phosphate metabolic process"/>
    <property type="evidence" value="ECO:0007669"/>
    <property type="project" value="TreeGrafter"/>
</dbReference>
<dbReference type="Proteomes" id="UP001223802">
    <property type="component" value="Chromosome"/>
</dbReference>
<dbReference type="EC" id="3.6.1.-" evidence="4"/>
<dbReference type="CDD" id="cd03671">
    <property type="entry name" value="NUDIX_Ap4A_hydrolase_plant_like"/>
    <property type="match status" value="1"/>
</dbReference>
<dbReference type="InterPro" id="IPR022927">
    <property type="entry name" value="RppH"/>
</dbReference>
<feature type="region of interest" description="Disordered" evidence="5">
    <location>
        <begin position="161"/>
        <end position="184"/>
    </location>
</feature>
<comment type="cofactor">
    <cofactor evidence="4">
        <name>a divalent metal cation</name>
        <dbReference type="ChEBI" id="CHEBI:60240"/>
    </cofactor>
</comment>
<dbReference type="InterPro" id="IPR000086">
    <property type="entry name" value="NUDIX_hydrolase_dom"/>
</dbReference>
<dbReference type="AlphaFoldDB" id="A0AA50Q719"/>
<feature type="short sequence motif" description="Nudix box" evidence="4">
    <location>
        <begin position="38"/>
        <end position="59"/>
    </location>
</feature>
<dbReference type="InterPro" id="IPR020084">
    <property type="entry name" value="NUDIX_hydrolase_CS"/>
</dbReference>
<dbReference type="PANTHER" id="PTHR11839:SF22">
    <property type="entry name" value="NUDIX HYDROLASE 26, CHLOROPLASTIC"/>
    <property type="match status" value="1"/>
</dbReference>
<dbReference type="GO" id="GO:0034432">
    <property type="term" value="F:bis(5'-adenosyl)-pentaphosphatase activity"/>
    <property type="evidence" value="ECO:0007669"/>
    <property type="project" value="TreeGrafter"/>
</dbReference>
<organism evidence="7 8">
    <name type="scientific">Oceanimonas pelagia</name>
    <dbReference type="NCBI Taxonomy" id="3028314"/>
    <lineage>
        <taxon>Bacteria</taxon>
        <taxon>Pseudomonadati</taxon>
        <taxon>Pseudomonadota</taxon>
        <taxon>Gammaproteobacteria</taxon>
        <taxon>Aeromonadales</taxon>
        <taxon>Aeromonadaceae</taxon>
        <taxon>Oceanimonas</taxon>
    </lineage>
</organism>
<evidence type="ECO:0000256" key="4">
    <source>
        <dbReference type="HAMAP-Rule" id="MF_00298"/>
    </source>
</evidence>
<comment type="cofactor">
    <cofactor evidence="2">
        <name>Mg(2+)</name>
        <dbReference type="ChEBI" id="CHEBI:18420"/>
    </cofactor>
</comment>
<dbReference type="HAMAP" id="MF_00298">
    <property type="entry name" value="Nudix_RppH"/>
    <property type="match status" value="1"/>
</dbReference>
<protein>
    <recommendedName>
        <fullName evidence="4">RNA pyrophosphohydrolase</fullName>
        <ecNumber evidence="4">3.6.1.-</ecNumber>
    </recommendedName>
    <alternativeName>
        <fullName evidence="4">(Di)nucleoside polyphosphate hydrolase</fullName>
    </alternativeName>
</protein>
<dbReference type="NCBIfam" id="NF001938">
    <property type="entry name" value="PRK00714.1-5"/>
    <property type="match status" value="1"/>
</dbReference>
<dbReference type="RefSeq" id="WP_306761254.1">
    <property type="nucleotide sequence ID" value="NZ_CP118224.1"/>
</dbReference>
<dbReference type="InterPro" id="IPR015797">
    <property type="entry name" value="NUDIX_hydrolase-like_dom_sf"/>
</dbReference>